<dbReference type="PATRIC" id="fig|1544416.3.peg.1182"/>
<dbReference type="AlphaFoldDB" id="A0A0Q0YDI7"/>
<dbReference type="EMBL" id="LKST01000002">
    <property type="protein sequence ID" value="KQB84377.1"/>
    <property type="molecule type" value="Genomic_DNA"/>
</dbReference>
<dbReference type="Gene3D" id="3.10.450.50">
    <property type="match status" value="1"/>
</dbReference>
<proteinExistence type="predicted"/>
<feature type="domain" description="SnoaL-like" evidence="1">
    <location>
        <begin position="8"/>
        <end position="102"/>
    </location>
</feature>
<organism evidence="2 3">
    <name type="scientific">Corynebacterium oculi</name>
    <dbReference type="NCBI Taxonomy" id="1544416"/>
    <lineage>
        <taxon>Bacteria</taxon>
        <taxon>Bacillati</taxon>
        <taxon>Actinomycetota</taxon>
        <taxon>Actinomycetes</taxon>
        <taxon>Mycobacteriales</taxon>
        <taxon>Corynebacteriaceae</taxon>
        <taxon>Corynebacterium</taxon>
    </lineage>
</organism>
<dbReference type="RefSeq" id="WP_069723577.1">
    <property type="nucleotide sequence ID" value="NZ_LKST01000002.1"/>
</dbReference>
<reference evidence="2 3" key="1">
    <citation type="submission" date="2015-10" db="EMBL/GenBank/DDBJ databases">
        <title>Corynebacteirum lowii and Corynebacterium oculi species nova, derived from human clinical disease and and emended description of Corynebacterium mastiditis.</title>
        <authorList>
            <person name="Bernard K."/>
            <person name="Pacheco A.L."/>
            <person name="Mcdougall C."/>
            <person name="Burtx T."/>
            <person name="Weibe D."/>
            <person name="Tyler S."/>
            <person name="Olson A.B."/>
            <person name="Cnockaert M."/>
            <person name="Eguchi H."/>
            <person name="Kuwahara T."/>
            <person name="Nakayama-Imaohji H."/>
            <person name="Boudewijins M."/>
            <person name="Van Hoecke F."/>
            <person name="Bernier A.-M."/>
            <person name="Vandamme P."/>
        </authorList>
    </citation>
    <scope>NUCLEOTIDE SEQUENCE [LARGE SCALE GENOMIC DNA]</scope>
    <source>
        <strain evidence="2 3">NML 130210</strain>
    </source>
</reference>
<evidence type="ECO:0000313" key="3">
    <source>
        <dbReference type="Proteomes" id="UP000050517"/>
    </source>
</evidence>
<keyword evidence="3" id="KW-1185">Reference proteome</keyword>
<dbReference type="SUPFAM" id="SSF54427">
    <property type="entry name" value="NTF2-like"/>
    <property type="match status" value="1"/>
</dbReference>
<dbReference type="Pfam" id="PF12680">
    <property type="entry name" value="SnoaL_2"/>
    <property type="match status" value="1"/>
</dbReference>
<dbReference type="InterPro" id="IPR032710">
    <property type="entry name" value="NTF2-like_dom_sf"/>
</dbReference>
<protein>
    <submittedName>
        <fullName evidence="2">SnoaL-like domain protein</fullName>
    </submittedName>
</protein>
<dbReference type="OrthoDB" id="118733at2"/>
<dbReference type="InterPro" id="IPR037401">
    <property type="entry name" value="SnoaL-like"/>
</dbReference>
<dbReference type="Proteomes" id="UP000050517">
    <property type="component" value="Unassembled WGS sequence"/>
</dbReference>
<dbReference type="STRING" id="1544416.Cocul_01178"/>
<evidence type="ECO:0000313" key="2">
    <source>
        <dbReference type="EMBL" id="KQB84377.1"/>
    </source>
</evidence>
<accession>A0A0Q0YDI7</accession>
<sequence length="116" mass="13155">MEDRNSVVEMYFRAWGERDSSLLRGILHPDVDVVGPLGVIRGSDEYVQALGHISSITRKIDVIKRWNDGGDVLTWFDLYHTYGDEGSPVANWVHVENGLINRVRITFDAHAVFGKE</sequence>
<evidence type="ECO:0000259" key="1">
    <source>
        <dbReference type="Pfam" id="PF12680"/>
    </source>
</evidence>
<name>A0A0Q0YDI7_9CORY</name>
<gene>
    <name evidence="2" type="ORF">Cocul_01178</name>
</gene>
<comment type="caution">
    <text evidence="2">The sequence shown here is derived from an EMBL/GenBank/DDBJ whole genome shotgun (WGS) entry which is preliminary data.</text>
</comment>